<evidence type="ECO:0000313" key="4">
    <source>
        <dbReference type="EMBL" id="KPH54778.1"/>
    </source>
</evidence>
<dbReference type="InterPro" id="IPR003869">
    <property type="entry name" value="Polysac_CapD-like"/>
</dbReference>
<dbReference type="InterPro" id="IPR029063">
    <property type="entry name" value="SAM-dependent_MTases_sf"/>
</dbReference>
<organism evidence="4 5">
    <name type="scientific">Helicobacter pullorum</name>
    <dbReference type="NCBI Taxonomy" id="35818"/>
    <lineage>
        <taxon>Bacteria</taxon>
        <taxon>Pseudomonadati</taxon>
        <taxon>Campylobacterota</taxon>
        <taxon>Epsilonproteobacteria</taxon>
        <taxon>Campylobacterales</taxon>
        <taxon>Helicobacteraceae</taxon>
        <taxon>Helicobacter</taxon>
    </lineage>
</organism>
<dbReference type="EMBL" id="JNOC01000081">
    <property type="protein sequence ID" value="KPH54778.1"/>
    <property type="molecule type" value="Genomic_DNA"/>
</dbReference>
<keyword evidence="2" id="KW-0812">Transmembrane</keyword>
<comment type="similarity">
    <text evidence="1">Belongs to the polysaccharide synthase family.</text>
</comment>
<evidence type="ECO:0000313" key="5">
    <source>
        <dbReference type="Proteomes" id="UP000037997"/>
    </source>
</evidence>
<reference evidence="4 5" key="1">
    <citation type="submission" date="2014-06" db="EMBL/GenBank/DDBJ databases">
        <title>Helicobacter pullorum isolates in fresh chicken meat - phenotypic and genotypic features.</title>
        <authorList>
            <person name="Borges V."/>
            <person name="Santos A."/>
            <person name="Correia C.B."/>
            <person name="Saraiva M."/>
            <person name="Menard A."/>
            <person name="Vieira L."/>
            <person name="Sampaio D.A."/>
            <person name="Gomes J.P."/>
            <person name="Oleastro M."/>
        </authorList>
    </citation>
    <scope>NUCLEOTIDE SEQUENCE [LARGE SCALE GENOMIC DNA]</scope>
    <source>
        <strain evidence="4 5">229334/12</strain>
    </source>
</reference>
<keyword evidence="2" id="KW-0472">Membrane</keyword>
<dbReference type="Pfam" id="PF02719">
    <property type="entry name" value="Polysacc_synt_2"/>
    <property type="match status" value="1"/>
</dbReference>
<feature type="transmembrane region" description="Helical" evidence="2">
    <location>
        <begin position="15"/>
        <end position="34"/>
    </location>
</feature>
<protein>
    <submittedName>
        <fullName evidence="4">UDP-N-acetylglucosamine 4,6-dehydratase</fullName>
    </submittedName>
</protein>
<dbReference type="SUPFAM" id="SSF53335">
    <property type="entry name" value="S-adenosyl-L-methionine-dependent methyltransferases"/>
    <property type="match status" value="1"/>
</dbReference>
<feature type="domain" description="Polysaccharide biosynthesis protein CapD-like" evidence="3">
    <location>
        <begin position="278"/>
        <end position="562"/>
    </location>
</feature>
<dbReference type="STRING" id="35818.HPU229336_06915"/>
<evidence type="ECO:0000256" key="2">
    <source>
        <dbReference type="SAM" id="Phobius"/>
    </source>
</evidence>
<comment type="caution">
    <text evidence="4">The sequence shown here is derived from an EMBL/GenBank/DDBJ whole genome shotgun (WGS) entry which is preliminary data.</text>
</comment>
<dbReference type="InterPro" id="IPR051203">
    <property type="entry name" value="Polysaccharide_Synthase-Rel"/>
</dbReference>
<keyword evidence="2" id="KW-1133">Transmembrane helix</keyword>
<evidence type="ECO:0000259" key="3">
    <source>
        <dbReference type="Pfam" id="PF02719"/>
    </source>
</evidence>
<dbReference type="PANTHER" id="PTHR43318:SF1">
    <property type="entry name" value="POLYSACCHARIDE BIOSYNTHESIS PROTEIN EPSC-RELATED"/>
    <property type="match status" value="1"/>
</dbReference>
<name>A0A0N0LSH7_9HELI</name>
<dbReference type="CDD" id="cd05237">
    <property type="entry name" value="UDP_invert_4-6DH_SDR_e"/>
    <property type="match status" value="1"/>
</dbReference>
<proteinExistence type="inferred from homology"/>
<feature type="transmembrane region" description="Helical" evidence="2">
    <location>
        <begin position="86"/>
        <end position="105"/>
    </location>
</feature>
<dbReference type="InterPro" id="IPR036291">
    <property type="entry name" value="NAD(P)-bd_dom_sf"/>
</dbReference>
<dbReference type="PATRIC" id="fig|35818.11.peg.2444"/>
<feature type="transmembrane region" description="Helical" evidence="2">
    <location>
        <begin position="111"/>
        <end position="131"/>
    </location>
</feature>
<dbReference type="Gene3D" id="3.40.50.720">
    <property type="entry name" value="NAD(P)-binding Rossmann-like Domain"/>
    <property type="match status" value="2"/>
</dbReference>
<evidence type="ECO:0000256" key="1">
    <source>
        <dbReference type="ARBA" id="ARBA00007430"/>
    </source>
</evidence>
<dbReference type="Proteomes" id="UP000037997">
    <property type="component" value="Unassembled WGS sequence"/>
</dbReference>
<dbReference type="AlphaFoldDB" id="A0A0N0LSH7"/>
<sequence length="603" mass="67453">MIKSAIFRPSNTKRIVFFLLIDVIVSYFTLILSYDLRFSFQVPLEFSKEVALVFCALIALKVCALWVFKVYLVPWRFFGLSEALKIIYAHILAYGIFILLSFLGLFGAFPLSVVVIDFVISGILIGGIRISKRIYLENSPKNSPKPALIFGANTQASTLIKSALNSEIPFYPLAIIDEDEKSQGSYISNLKVYPKAALKELLEKHKIKSAILTQAYAKPPLEKLFNELTKMGIEEIKIASMLKEDRHLEDISIEDLLSRPSKDLDKEVIGSFICNKKVLITGAGGSIGSEIVRQCVEFGAKRIILVEHSEYNLYAITEELTKKTLIKNLDKTELLRPVMLSILEKERLLPLMQEEKPDIVVHAAAYKHVPLCEYNQKSAIENNVIGSKNVIDCAIESKVPKIVIISTDKAVRPTNVMGATKRIVELYAQNVDPKESEIVAVRFGNVLGSSGSVVPKFKAQIQSGGPITVTHPDITRYFMLIPEACRLVLQASAIAKGGEIFILDMGEPVKIVDLAKNMLRLYGKEDEIEIVFSGLRPGEKLYEELLIGESEGKTKYPSIQVARPTNYDIKKLNEDINELLKTQDIIAKLQEIVVEFHHNAHAN</sequence>
<gene>
    <name evidence="4" type="ORF">HPU229334_12360</name>
</gene>
<feature type="transmembrane region" description="Helical" evidence="2">
    <location>
        <begin position="50"/>
        <end position="74"/>
    </location>
</feature>
<dbReference type="RefSeq" id="WP_054198665.1">
    <property type="nucleotide sequence ID" value="NZ_JNOC01000081.1"/>
</dbReference>
<accession>A0A0N0LSH7</accession>
<dbReference type="PANTHER" id="PTHR43318">
    <property type="entry name" value="UDP-N-ACETYLGLUCOSAMINE 4,6-DEHYDRATASE"/>
    <property type="match status" value="1"/>
</dbReference>
<dbReference type="SUPFAM" id="SSF51735">
    <property type="entry name" value="NAD(P)-binding Rossmann-fold domains"/>
    <property type="match status" value="1"/>
</dbReference>